<feature type="region of interest" description="Disordered" evidence="2">
    <location>
        <begin position="1333"/>
        <end position="1386"/>
    </location>
</feature>
<feature type="compositionally biased region" description="Low complexity" evidence="2">
    <location>
        <begin position="1171"/>
        <end position="1185"/>
    </location>
</feature>
<feature type="coiled-coil region" evidence="1">
    <location>
        <begin position="636"/>
        <end position="705"/>
    </location>
</feature>
<proteinExistence type="predicted"/>
<protein>
    <submittedName>
        <fullName evidence="3">Uncharacterized protein</fullName>
    </submittedName>
</protein>
<dbReference type="GO" id="GO:0003682">
    <property type="term" value="F:chromatin binding"/>
    <property type="evidence" value="ECO:0007669"/>
    <property type="project" value="TreeGrafter"/>
</dbReference>
<sequence>PTMFGSNEVSEETRTLKNKLASKESHIASQQNDILKQAAELADLKATLNETLHKLNNETTRAVALESSLAKCTEDLQNESLAAQNATAALANAHDKLRAKDLEARELETTLISISHKSEALNARGTKLEKEKGTLEARVRELEGNLRQLSPLAPTVATPARQRAARRRSSSLSDTRLVGLEQDVKDARASLAQKETELRAATTKLAQVQTDLLKLENDKLASEKRVQIEIRDLRLALQEKNEDLEYIKEQQGDGGREDELLKRIDEDEAKIATLESILGQASETQSLKERLRRQEQQLVAESERIAELEGRHIELVREKEEALDEVEAAQEQISQLSETLRQKETVIEGLNAKQRQTLTEVEEETARLLGGIGRIRGERDDLRRDVHFLQTEAKFTEEALRAEIEALSAVNVPSAPDSKLQAEVHLLQQQLADAAHHEQSILHQKSQEIRRIGLAAMASAVVIKYLRSQVADEQLEASTTSEDAMQNACRKLKAVESQLGAASQSLAAMTRQRDELLAQLALKESEWMQDSDRVRSAHQENLAELDAQLADMSRTLDDVETERDALSLQVTNLLSDLDEAQREIAEGESRYSTLQFHQLSAMTSNEAAIALRQQLADAQDRVLRRTELVGVLQHDQKRMETNFKLQEERLSELTTELEIMAAEKHAMVEDCADARNARDVAIQRVEDLEVEIEALETRLDGGDSALCAMVGVVMETVTRSRDALRQLRDRVDAAHEPSIAAPSIDWEAQLSELDKKHQDLQLRVSDMEASHQAEVGRLSEQLAEKDRLLGDNDLEGELALLRVRHVEEMGVLQGQLIETTSALDEAQARCDAAEENCRQALSDSARSKLDLESAASHAVLQADSLKADIVRLRDEQTVAVDRLREQVAIAVGDARKAQAAHEELQTLHQRTADELVQTREDSDTRLQELEDRVAKLDSQLEVQTAQCDQLAKEADALREQLQQEAVTREEEQREHHNVVQDAQQRYAHAEALLEPLKQELSDVAAELMQARSEVESSQEEAVALQEEITALQAEIQRSLSLRRYLENQVKERQVDPITAVLSQVRSQLARAEKTGKAAEVNLSLQSAQHRREMAELQSQLSALQSQPDMSGIIAELEERNNEMEELLKNKCAEIEENDDRALEMLKNNKKLTAKVEALTRKVQNLQTKLAAAKASIPAPSVSPPVEAREYKPSPSAPVIPPTRQRSNTLSAIPPVPPLPSHVPSSPVRALSNRIASGSSLPRPKTPERRAPPPVFKAQTPERRSVPICPSPSAPVLGQKRRAPDDFEDVNVPAQGFTADSLPDENGTPRVRRVLSSLHSGFTPVRNVRAAISSPNRAQPALRSSPYIADVTNSPRLGDTAKSKRSWLGKIRGTSQPRIPHSRTGDF</sequence>
<dbReference type="SUPFAM" id="SSF90257">
    <property type="entry name" value="Myosin rod fragments"/>
    <property type="match status" value="1"/>
</dbReference>
<evidence type="ECO:0000313" key="4">
    <source>
        <dbReference type="Proteomes" id="UP001222325"/>
    </source>
</evidence>
<gene>
    <name evidence="3" type="ORF">B0H15DRAFT_767432</name>
</gene>
<feature type="region of interest" description="Disordered" evidence="2">
    <location>
        <begin position="1171"/>
        <end position="1279"/>
    </location>
</feature>
<dbReference type="EMBL" id="JARJCN010000002">
    <property type="protein sequence ID" value="KAJ7103250.1"/>
    <property type="molecule type" value="Genomic_DNA"/>
</dbReference>
<dbReference type="GO" id="GO:0000793">
    <property type="term" value="C:condensed chromosome"/>
    <property type="evidence" value="ECO:0007669"/>
    <property type="project" value="TreeGrafter"/>
</dbReference>
<feature type="coiled-coil region" evidence="1">
    <location>
        <begin position="90"/>
        <end position="145"/>
    </location>
</feature>
<feature type="coiled-coil region" evidence="1">
    <location>
        <begin position="912"/>
        <end position="1041"/>
    </location>
</feature>
<dbReference type="Proteomes" id="UP001222325">
    <property type="component" value="Unassembled WGS sequence"/>
</dbReference>
<reference evidence="3" key="1">
    <citation type="submission" date="2023-03" db="EMBL/GenBank/DDBJ databases">
        <title>Massive genome expansion in bonnet fungi (Mycena s.s.) driven by repeated elements and novel gene families across ecological guilds.</title>
        <authorList>
            <consortium name="Lawrence Berkeley National Laboratory"/>
            <person name="Harder C.B."/>
            <person name="Miyauchi S."/>
            <person name="Viragh M."/>
            <person name="Kuo A."/>
            <person name="Thoen E."/>
            <person name="Andreopoulos B."/>
            <person name="Lu D."/>
            <person name="Skrede I."/>
            <person name="Drula E."/>
            <person name="Henrissat B."/>
            <person name="Morin E."/>
            <person name="Kohler A."/>
            <person name="Barry K."/>
            <person name="LaButti K."/>
            <person name="Morin E."/>
            <person name="Salamov A."/>
            <person name="Lipzen A."/>
            <person name="Mereny Z."/>
            <person name="Hegedus B."/>
            <person name="Baldrian P."/>
            <person name="Stursova M."/>
            <person name="Weitz H."/>
            <person name="Taylor A."/>
            <person name="Grigoriev I.V."/>
            <person name="Nagy L.G."/>
            <person name="Martin F."/>
            <person name="Kauserud H."/>
        </authorList>
    </citation>
    <scope>NUCLEOTIDE SEQUENCE</scope>
    <source>
        <strain evidence="3">CBHHK173m</strain>
    </source>
</reference>
<feature type="coiled-coil region" evidence="1">
    <location>
        <begin position="816"/>
        <end position="843"/>
    </location>
</feature>
<dbReference type="GO" id="GO:0000785">
    <property type="term" value="C:chromatin"/>
    <property type="evidence" value="ECO:0007669"/>
    <property type="project" value="TreeGrafter"/>
</dbReference>
<comment type="caution">
    <text evidence="3">The sequence shown here is derived from an EMBL/GenBank/DDBJ whole genome shotgun (WGS) entry which is preliminary data.</text>
</comment>
<feature type="non-terminal residue" evidence="3">
    <location>
        <position position="1"/>
    </location>
</feature>
<dbReference type="PANTHER" id="PTHR43941:SF1">
    <property type="entry name" value="STRUCTURAL MAINTENANCE OF CHROMOSOMES PROTEIN 2"/>
    <property type="match status" value="1"/>
</dbReference>
<dbReference type="PANTHER" id="PTHR43941">
    <property type="entry name" value="STRUCTURAL MAINTENANCE OF CHROMOSOMES PROTEIN 2"/>
    <property type="match status" value="1"/>
</dbReference>
<organism evidence="3 4">
    <name type="scientific">Mycena belliarum</name>
    <dbReference type="NCBI Taxonomy" id="1033014"/>
    <lineage>
        <taxon>Eukaryota</taxon>
        <taxon>Fungi</taxon>
        <taxon>Dikarya</taxon>
        <taxon>Basidiomycota</taxon>
        <taxon>Agaricomycotina</taxon>
        <taxon>Agaricomycetes</taxon>
        <taxon>Agaricomycetidae</taxon>
        <taxon>Agaricales</taxon>
        <taxon>Marasmiineae</taxon>
        <taxon>Mycenaceae</taxon>
        <taxon>Mycena</taxon>
    </lineage>
</organism>
<accession>A0AAD6XU66</accession>
<feature type="coiled-coil region" evidence="1">
    <location>
        <begin position="177"/>
        <end position="353"/>
    </location>
</feature>
<evidence type="ECO:0000256" key="1">
    <source>
        <dbReference type="SAM" id="Coils"/>
    </source>
</evidence>
<keyword evidence="1" id="KW-0175">Coiled coil</keyword>
<name>A0AAD6XU66_9AGAR</name>
<dbReference type="GO" id="GO:0000796">
    <property type="term" value="C:condensin complex"/>
    <property type="evidence" value="ECO:0007669"/>
    <property type="project" value="TreeGrafter"/>
</dbReference>
<evidence type="ECO:0000313" key="3">
    <source>
        <dbReference type="EMBL" id="KAJ7103250.1"/>
    </source>
</evidence>
<dbReference type="GO" id="GO:0007076">
    <property type="term" value="P:mitotic chromosome condensation"/>
    <property type="evidence" value="ECO:0007669"/>
    <property type="project" value="TreeGrafter"/>
</dbReference>
<keyword evidence="4" id="KW-1185">Reference proteome</keyword>
<evidence type="ECO:0000256" key="2">
    <source>
        <dbReference type="SAM" id="MobiDB-lite"/>
    </source>
</evidence>
<feature type="coiled-coil region" evidence="1">
    <location>
        <begin position="506"/>
        <end position="590"/>
    </location>
</feature>